<organism evidence="3 4">
    <name type="scientific">Nonomuraea zeae</name>
    <dbReference type="NCBI Taxonomy" id="1642303"/>
    <lineage>
        <taxon>Bacteria</taxon>
        <taxon>Bacillati</taxon>
        <taxon>Actinomycetota</taxon>
        <taxon>Actinomycetes</taxon>
        <taxon>Streptosporangiales</taxon>
        <taxon>Streptosporangiaceae</taxon>
        <taxon>Nonomuraea</taxon>
    </lineage>
</organism>
<gene>
    <name evidence="3" type="ORF">ETD85_09490</name>
</gene>
<dbReference type="PANTHER" id="PTHR33498">
    <property type="entry name" value="TRANSPOSASE FOR INSERTION SEQUENCE ELEMENT IS1557"/>
    <property type="match status" value="1"/>
</dbReference>
<dbReference type="InterPro" id="IPR009057">
    <property type="entry name" value="Homeodomain-like_sf"/>
</dbReference>
<dbReference type="Pfam" id="PF13384">
    <property type="entry name" value="HTH_23"/>
    <property type="match status" value="1"/>
</dbReference>
<dbReference type="InterPro" id="IPR002560">
    <property type="entry name" value="Transposase_DDE"/>
</dbReference>
<dbReference type="RefSeq" id="WP_138689253.1">
    <property type="nucleotide sequence ID" value="NZ_JBHSAZ010000044.1"/>
</dbReference>
<proteinExistence type="predicted"/>
<dbReference type="OrthoDB" id="3238779at2"/>
<dbReference type="PROSITE" id="PS50531">
    <property type="entry name" value="HTH_IS21"/>
    <property type="match status" value="1"/>
</dbReference>
<dbReference type="EMBL" id="VCKX01000020">
    <property type="protein sequence ID" value="TMR36973.1"/>
    <property type="molecule type" value="Genomic_DNA"/>
</dbReference>
<reference evidence="3 4" key="1">
    <citation type="submission" date="2019-05" db="EMBL/GenBank/DDBJ databases">
        <title>Draft genome sequence of Nonomuraea zeae DSM 100528.</title>
        <authorList>
            <person name="Saricaoglu S."/>
            <person name="Isik K."/>
        </authorList>
    </citation>
    <scope>NUCLEOTIDE SEQUENCE [LARGE SCALE GENOMIC DNA]</scope>
    <source>
        <strain evidence="3 4">DSM 100528</strain>
    </source>
</reference>
<evidence type="ECO:0000256" key="1">
    <source>
        <dbReference type="SAM" id="MobiDB-lite"/>
    </source>
</evidence>
<accession>A0A5S4GVJ4</accession>
<comment type="caution">
    <text evidence="3">The sequence shown here is derived from an EMBL/GenBank/DDBJ whole genome shotgun (WGS) entry which is preliminary data.</text>
</comment>
<evidence type="ECO:0000259" key="2">
    <source>
        <dbReference type="PROSITE" id="PS50531"/>
    </source>
</evidence>
<feature type="region of interest" description="Disordered" evidence="1">
    <location>
        <begin position="122"/>
        <end position="141"/>
    </location>
</feature>
<evidence type="ECO:0000313" key="4">
    <source>
        <dbReference type="Proteomes" id="UP000306628"/>
    </source>
</evidence>
<dbReference type="InterPro" id="IPR017894">
    <property type="entry name" value="HTH_IS21_transposase_type"/>
</dbReference>
<dbReference type="Gene3D" id="1.10.10.60">
    <property type="entry name" value="Homeodomain-like"/>
    <property type="match status" value="1"/>
</dbReference>
<dbReference type="PANTHER" id="PTHR33498:SF1">
    <property type="entry name" value="TRANSPOSASE FOR INSERTION SEQUENCE ELEMENT IS1557"/>
    <property type="match status" value="1"/>
</dbReference>
<dbReference type="Pfam" id="PF01610">
    <property type="entry name" value="DDE_Tnp_ISL3"/>
    <property type="match status" value="2"/>
</dbReference>
<feature type="domain" description="HTH IS21-type" evidence="2">
    <location>
        <begin position="143"/>
        <end position="206"/>
    </location>
</feature>
<evidence type="ECO:0000313" key="3">
    <source>
        <dbReference type="EMBL" id="TMR36973.1"/>
    </source>
</evidence>
<name>A0A5S4GVJ4_9ACTN</name>
<keyword evidence="4" id="KW-1185">Reference proteome</keyword>
<dbReference type="SUPFAM" id="SSF46689">
    <property type="entry name" value="Homeodomain-like"/>
    <property type="match status" value="1"/>
</dbReference>
<dbReference type="Proteomes" id="UP000306628">
    <property type="component" value="Unassembled WGS sequence"/>
</dbReference>
<dbReference type="InterPro" id="IPR047951">
    <property type="entry name" value="Transpos_ISL3"/>
</dbReference>
<dbReference type="AlphaFoldDB" id="A0A5S4GVJ4"/>
<sequence>MPMRFISLRLEGSFCQFRDTFLETGQPIDVLDDRNADTVTTRLQQHPEIEVICRDRAGAYAEAASAGAPQATQVADRWHLWHNLCRAAEGVVRAHRADLRDPTEPSPPIAPAAIHIPAITPTTEVPAPSAPDTDSTTATRTRERHALIQQLVHRGLTITAIAEHLGLDRKTVRKYRDAAGSEQLINGRRHRTRAFEEFVPYLQQRIHQDGITNAAQLFAELQQRGYRGSRRTVRRYLAPLRAAAVITPLALAPPTVREATRWITSHPDHLSAHDKTQLAALLQRSPHLANLARHITTFADMMMKRTGTTKLPWLAAVRADDIPQLHSFAHGIERDLDAVTNGLSLPFSSGAVEGNVTRVKALKRSRYGRAGLDLLRKIILYSPC</sequence>
<protein>
    <submittedName>
        <fullName evidence="3">Transposase</fullName>
    </submittedName>
</protein>